<keyword evidence="2" id="KW-1185">Reference proteome</keyword>
<accession>A0AAV4HYM9</accession>
<evidence type="ECO:0000313" key="1">
    <source>
        <dbReference type="EMBL" id="GFS02536.1"/>
    </source>
</evidence>
<dbReference type="AlphaFoldDB" id="A0AAV4HYM9"/>
<organism evidence="1 2">
    <name type="scientific">Elysia marginata</name>
    <dbReference type="NCBI Taxonomy" id="1093978"/>
    <lineage>
        <taxon>Eukaryota</taxon>
        <taxon>Metazoa</taxon>
        <taxon>Spiralia</taxon>
        <taxon>Lophotrochozoa</taxon>
        <taxon>Mollusca</taxon>
        <taxon>Gastropoda</taxon>
        <taxon>Heterobranchia</taxon>
        <taxon>Euthyneura</taxon>
        <taxon>Panpulmonata</taxon>
        <taxon>Sacoglossa</taxon>
        <taxon>Placobranchoidea</taxon>
        <taxon>Plakobranchidae</taxon>
        <taxon>Elysia</taxon>
    </lineage>
</organism>
<name>A0AAV4HYM9_9GAST</name>
<reference evidence="1 2" key="1">
    <citation type="journal article" date="2021" name="Elife">
        <title>Chloroplast acquisition without the gene transfer in kleptoplastic sea slugs, Plakobranchus ocellatus.</title>
        <authorList>
            <person name="Maeda T."/>
            <person name="Takahashi S."/>
            <person name="Yoshida T."/>
            <person name="Shimamura S."/>
            <person name="Takaki Y."/>
            <person name="Nagai Y."/>
            <person name="Toyoda A."/>
            <person name="Suzuki Y."/>
            <person name="Arimoto A."/>
            <person name="Ishii H."/>
            <person name="Satoh N."/>
            <person name="Nishiyama T."/>
            <person name="Hasebe M."/>
            <person name="Maruyama T."/>
            <person name="Minagawa J."/>
            <person name="Obokata J."/>
            <person name="Shigenobu S."/>
        </authorList>
    </citation>
    <scope>NUCLEOTIDE SEQUENCE [LARGE SCALE GENOMIC DNA]</scope>
</reference>
<gene>
    <name evidence="1" type="ORF">ElyMa_002867100</name>
</gene>
<dbReference type="Proteomes" id="UP000762676">
    <property type="component" value="Unassembled WGS sequence"/>
</dbReference>
<dbReference type="EMBL" id="BMAT01005921">
    <property type="protein sequence ID" value="GFS02536.1"/>
    <property type="molecule type" value="Genomic_DNA"/>
</dbReference>
<proteinExistence type="predicted"/>
<comment type="caution">
    <text evidence="1">The sequence shown here is derived from an EMBL/GenBank/DDBJ whole genome shotgun (WGS) entry which is preliminary data.</text>
</comment>
<sequence length="102" mass="11691">MRLEKESYDYLPLLRMDELESNFPLETSSFTLKIFLGFVCNPFVTPSTNKPSLQHQKRRRRPPVCTVAVFQQTPHLLNPQSSGKDLCRAVVAASDDRWSNHG</sequence>
<protein>
    <submittedName>
        <fullName evidence="1">Uncharacterized protein</fullName>
    </submittedName>
</protein>
<evidence type="ECO:0000313" key="2">
    <source>
        <dbReference type="Proteomes" id="UP000762676"/>
    </source>
</evidence>